<accession>G9WMI9</accession>
<evidence type="ECO:0000313" key="1">
    <source>
        <dbReference type="EMBL" id="EHL11742.1"/>
    </source>
</evidence>
<dbReference type="AlphaFoldDB" id="G9WMI9"/>
<gene>
    <name evidence="1" type="ORF">HMPREF9625_00572</name>
</gene>
<dbReference type="HOGENOM" id="CLU_3397652_0_0_9"/>
<sequence>MFNYLFQRYQVEVRPKRLMKDLDLFDKFLFF</sequence>
<reference evidence="1" key="1">
    <citation type="submission" date="2011-08" db="EMBL/GenBank/DDBJ databases">
        <authorList>
            <consortium name="The Broad Institute Genome Sequencing Platform"/>
            <person name="Earl A."/>
            <person name="Ward D."/>
            <person name="Feldgarden M."/>
            <person name="Gevers D."/>
            <person name="Sizova M."/>
            <person name="Hazen A."/>
            <person name="Epstein S."/>
            <person name="Young S.K."/>
            <person name="Zeng Q."/>
            <person name="Gargeya S."/>
            <person name="Fitzgerald M."/>
            <person name="Haas B."/>
            <person name="Abouelleil A."/>
            <person name="Alvarado L."/>
            <person name="Arachchi H.M."/>
            <person name="Berlin A."/>
            <person name="Brown A."/>
            <person name="Chapman S.B."/>
            <person name="Chen Z."/>
            <person name="Dunbar C."/>
            <person name="Freedman E."/>
            <person name="Gearin G."/>
            <person name="Gellesch M."/>
            <person name="Goldberg J."/>
            <person name="Griggs A."/>
            <person name="Gujja S."/>
            <person name="Heiman D."/>
            <person name="Howarth C."/>
            <person name="Larson L."/>
            <person name="Lui A."/>
            <person name="MacDonald P.J.P."/>
            <person name="Montmayeur A."/>
            <person name="Murphy C."/>
            <person name="Neiman D."/>
            <person name="Pearson M."/>
            <person name="Priest M."/>
            <person name="Roberts A."/>
            <person name="Saif S."/>
            <person name="Shea T."/>
            <person name="Shenoy N."/>
            <person name="Sisk P."/>
            <person name="Stolte C."/>
            <person name="Sykes S."/>
            <person name="Wortman J."/>
            <person name="Nusbaum C."/>
            <person name="Birren B."/>
        </authorList>
    </citation>
    <scope>NUCLEOTIDE SEQUENCE</scope>
    <source>
        <strain evidence="1">ACB1</strain>
    </source>
</reference>
<dbReference type="EMBL" id="AFZC02000003">
    <property type="protein sequence ID" value="EHL11742.1"/>
    <property type="molecule type" value="Genomic_DNA"/>
</dbReference>
<reference evidence="1" key="2">
    <citation type="submission" date="2013-03" db="EMBL/GenBank/DDBJ databases">
        <title>The Genome Sequence of Oribacterium sp. ACB1.</title>
        <authorList>
            <consortium name="The Broad Institute Genomics Platform"/>
            <consortium name="The Broad Institute Genome Sequencing Center for Infectious Disease"/>
            <person name="Earl A."/>
            <person name="Ward D."/>
            <person name="Feldgarden M."/>
            <person name="Gevers D."/>
            <person name="Sizova M."/>
            <person name="Hazen A."/>
            <person name="Epstein S."/>
            <person name="Walker B."/>
            <person name="Young S."/>
            <person name="Zeng Q."/>
            <person name="Gargeya S."/>
            <person name="Fitzgerald M."/>
            <person name="Haas B."/>
            <person name="Abouelleil A."/>
            <person name="Allen A.W."/>
            <person name="Alvarado L."/>
            <person name="Arachchi H.M."/>
            <person name="Berlin A.M."/>
            <person name="Chapman S.B."/>
            <person name="Gainer-Dewar J."/>
            <person name="Goldberg J."/>
            <person name="Griggs A."/>
            <person name="Gujja S."/>
            <person name="Hansen M."/>
            <person name="Howarth C."/>
            <person name="Imamovic A."/>
            <person name="Ireland A."/>
            <person name="Larimer J."/>
            <person name="McCowan C."/>
            <person name="Murphy C."/>
            <person name="Pearson M."/>
            <person name="Poon T.W."/>
            <person name="Priest M."/>
            <person name="Roberts A."/>
            <person name="Saif S."/>
            <person name="Shea T."/>
            <person name="Sisk P."/>
            <person name="Sykes S."/>
            <person name="Wortman J."/>
            <person name="Nusbaum C."/>
            <person name="Birren B."/>
        </authorList>
    </citation>
    <scope>NUCLEOTIDE SEQUENCE [LARGE SCALE GENOMIC DNA]</scope>
    <source>
        <strain evidence="1">ACB1</strain>
    </source>
</reference>
<evidence type="ECO:0000313" key="2">
    <source>
        <dbReference type="Proteomes" id="UP000018461"/>
    </source>
</evidence>
<protein>
    <submittedName>
        <fullName evidence="1">Uncharacterized protein</fullName>
    </submittedName>
</protein>
<name>G9WMI9_9FIRM</name>
<dbReference type="Proteomes" id="UP000018461">
    <property type="component" value="Unassembled WGS sequence"/>
</dbReference>
<proteinExistence type="predicted"/>
<dbReference type="STRING" id="796943.HMPREF9625_00572"/>
<keyword evidence="2" id="KW-1185">Reference proteome</keyword>
<organism evidence="1 2">
    <name type="scientific">Oribacterium parvum ACB1</name>
    <dbReference type="NCBI Taxonomy" id="796943"/>
    <lineage>
        <taxon>Bacteria</taxon>
        <taxon>Bacillati</taxon>
        <taxon>Bacillota</taxon>
        <taxon>Clostridia</taxon>
        <taxon>Lachnospirales</taxon>
        <taxon>Lachnospiraceae</taxon>
        <taxon>Oribacterium</taxon>
    </lineage>
</organism>
<comment type="caution">
    <text evidence="1">The sequence shown here is derived from an EMBL/GenBank/DDBJ whole genome shotgun (WGS) entry which is preliminary data.</text>
</comment>